<dbReference type="InterPro" id="IPR007863">
    <property type="entry name" value="Peptidase_M16_C"/>
</dbReference>
<evidence type="ECO:0000256" key="5">
    <source>
        <dbReference type="ARBA" id="ARBA00023049"/>
    </source>
</evidence>
<accession>A0A538T754</accession>
<feature type="domain" description="Peptidase M16 C-terminal" evidence="7">
    <location>
        <begin position="157"/>
        <end position="334"/>
    </location>
</feature>
<evidence type="ECO:0000256" key="2">
    <source>
        <dbReference type="ARBA" id="ARBA00022670"/>
    </source>
</evidence>
<dbReference type="PANTHER" id="PTHR43690:SF17">
    <property type="entry name" value="PROTEIN YHJJ"/>
    <property type="match status" value="1"/>
</dbReference>
<dbReference type="SUPFAM" id="SSF63411">
    <property type="entry name" value="LuxS/MPP-like metallohydrolase"/>
    <property type="match status" value="2"/>
</dbReference>
<comment type="similarity">
    <text evidence="1">Belongs to the peptidase M16 family.</text>
</comment>
<evidence type="ECO:0000313" key="8">
    <source>
        <dbReference type="EMBL" id="TMQ59472.1"/>
    </source>
</evidence>
<evidence type="ECO:0000259" key="7">
    <source>
        <dbReference type="Pfam" id="PF05193"/>
    </source>
</evidence>
<evidence type="ECO:0000256" key="4">
    <source>
        <dbReference type="ARBA" id="ARBA00022833"/>
    </source>
</evidence>
<keyword evidence="5" id="KW-0482">Metalloprotease</keyword>
<dbReference type="Proteomes" id="UP000316852">
    <property type="component" value="Unassembled WGS sequence"/>
</dbReference>
<name>A0A538T754_UNCEI</name>
<dbReference type="GO" id="GO:0046872">
    <property type="term" value="F:metal ion binding"/>
    <property type="evidence" value="ECO:0007669"/>
    <property type="project" value="InterPro"/>
</dbReference>
<evidence type="ECO:0000256" key="1">
    <source>
        <dbReference type="ARBA" id="ARBA00007261"/>
    </source>
</evidence>
<evidence type="ECO:0000256" key="3">
    <source>
        <dbReference type="ARBA" id="ARBA00022801"/>
    </source>
</evidence>
<dbReference type="AlphaFoldDB" id="A0A538T754"/>
<organism evidence="8 9">
    <name type="scientific">Eiseniibacteriota bacterium</name>
    <dbReference type="NCBI Taxonomy" id="2212470"/>
    <lineage>
        <taxon>Bacteria</taxon>
        <taxon>Candidatus Eiseniibacteriota</taxon>
    </lineage>
</organism>
<dbReference type="EMBL" id="VBOW01000022">
    <property type="protein sequence ID" value="TMQ59472.1"/>
    <property type="molecule type" value="Genomic_DNA"/>
</dbReference>
<dbReference type="Pfam" id="PF05193">
    <property type="entry name" value="Peptidase_M16_C"/>
    <property type="match status" value="1"/>
</dbReference>
<dbReference type="PANTHER" id="PTHR43690">
    <property type="entry name" value="NARDILYSIN"/>
    <property type="match status" value="1"/>
</dbReference>
<dbReference type="InterPro" id="IPR050626">
    <property type="entry name" value="Peptidase_M16"/>
</dbReference>
<evidence type="ECO:0000313" key="9">
    <source>
        <dbReference type="Proteomes" id="UP000316852"/>
    </source>
</evidence>
<dbReference type="Pfam" id="PF00675">
    <property type="entry name" value="Peptidase_M16"/>
    <property type="match status" value="1"/>
</dbReference>
<gene>
    <name evidence="8" type="ORF">E6K76_05210</name>
</gene>
<sequence>MKVIVWPDHDIPNVAMYTWFRVGSRNERPGITGLSHFFEHMMFNGSQHYPSGEFDRVMEQNGGSNNAFTSEDVTAYQDWFPKDILELVFRLESDRICCLSFDPKMVESERQVVYSERRTSVDNDNASLLDEQVQAAAYVAHPYHNPVIGWPSDIERWTIDDLRDYFKIHYAPNNATMILVGDVAPEEVFRLAEQYFGPIPAQPEPPGVRTQEPPQLGERRVSIRKFGQTPLLELAFHTGAADDPQAEARDLLVDILTSGESSRLYRRLVDQDRLAVDVSGSVSPEGFDPGLIKLSVTVAPDKGPEAAEAALLDELSRLARSGPSAAEVRKAKNTQLAAHWRHMKTINEKAERLGTYEVFRGDYRKLFTAPDRYDRVTRSEIQALARKTLDAKNRTVGMLIPEKSETSQ</sequence>
<keyword evidence="4" id="KW-0862">Zinc</keyword>
<keyword evidence="3" id="KW-0378">Hydrolase</keyword>
<protein>
    <submittedName>
        <fullName evidence="8">Insulinase family protein</fullName>
    </submittedName>
</protein>
<dbReference type="InterPro" id="IPR011765">
    <property type="entry name" value="Pept_M16_N"/>
</dbReference>
<keyword evidence="2" id="KW-0645">Protease</keyword>
<dbReference type="Gene3D" id="3.30.830.10">
    <property type="entry name" value="Metalloenzyme, LuxS/M16 peptidase-like"/>
    <property type="match status" value="2"/>
</dbReference>
<proteinExistence type="inferred from homology"/>
<evidence type="ECO:0000259" key="6">
    <source>
        <dbReference type="Pfam" id="PF00675"/>
    </source>
</evidence>
<dbReference type="InterPro" id="IPR011249">
    <property type="entry name" value="Metalloenz_LuxS/M16"/>
</dbReference>
<reference evidence="8 9" key="1">
    <citation type="journal article" date="2019" name="Nat. Microbiol.">
        <title>Mediterranean grassland soil C-N compound turnover is dependent on rainfall and depth, and is mediated by genomically divergent microorganisms.</title>
        <authorList>
            <person name="Diamond S."/>
            <person name="Andeer P.F."/>
            <person name="Li Z."/>
            <person name="Crits-Christoph A."/>
            <person name="Burstein D."/>
            <person name="Anantharaman K."/>
            <person name="Lane K.R."/>
            <person name="Thomas B.C."/>
            <person name="Pan C."/>
            <person name="Northen T.R."/>
            <person name="Banfield J.F."/>
        </authorList>
    </citation>
    <scope>NUCLEOTIDE SEQUENCE [LARGE SCALE GENOMIC DNA]</scope>
    <source>
        <strain evidence="8">WS_6</strain>
    </source>
</reference>
<dbReference type="GO" id="GO:0006508">
    <property type="term" value="P:proteolysis"/>
    <property type="evidence" value="ECO:0007669"/>
    <property type="project" value="UniProtKB-KW"/>
</dbReference>
<comment type="caution">
    <text evidence="8">The sequence shown here is derived from an EMBL/GenBank/DDBJ whole genome shotgun (WGS) entry which is preliminary data.</text>
</comment>
<feature type="domain" description="Peptidase M16 N-terminal" evidence="6">
    <location>
        <begin position="11"/>
        <end position="148"/>
    </location>
</feature>
<dbReference type="GO" id="GO:0008237">
    <property type="term" value="F:metallopeptidase activity"/>
    <property type="evidence" value="ECO:0007669"/>
    <property type="project" value="UniProtKB-KW"/>
</dbReference>